<evidence type="ECO:0000256" key="13">
    <source>
        <dbReference type="ARBA" id="ARBA00023242"/>
    </source>
</evidence>
<dbReference type="InterPro" id="IPR041677">
    <property type="entry name" value="DNA2/NAM7_AAA_11"/>
</dbReference>
<dbReference type="OrthoDB" id="6513042at2759"/>
<dbReference type="Gene3D" id="3.40.50.300">
    <property type="entry name" value="P-loop containing nucleotide triphosphate hydrolases"/>
    <property type="match status" value="2"/>
</dbReference>
<feature type="region of interest" description="Disordered" evidence="18">
    <location>
        <begin position="1292"/>
        <end position="1316"/>
    </location>
</feature>
<dbReference type="GO" id="GO:0005524">
    <property type="term" value="F:ATP binding"/>
    <property type="evidence" value="ECO:0007669"/>
    <property type="project" value="UniProtKB-KW"/>
</dbReference>
<dbReference type="Pfam" id="PF13087">
    <property type="entry name" value="AAA_12"/>
    <property type="match status" value="1"/>
</dbReference>
<keyword evidence="7" id="KW-0378">Hydrolase</keyword>
<keyword evidence="4" id="KW-0547">Nucleotide-binding</keyword>
<evidence type="ECO:0000256" key="5">
    <source>
        <dbReference type="ARBA" id="ARBA00022763"/>
    </source>
</evidence>
<evidence type="ECO:0000256" key="17">
    <source>
        <dbReference type="PROSITE-ProRule" id="PRU01343"/>
    </source>
</evidence>
<keyword evidence="8" id="KW-0347">Helicase</keyword>
<reference evidence="21" key="1">
    <citation type="submission" date="2025-08" db="UniProtKB">
        <authorList>
            <consortium name="RefSeq"/>
        </authorList>
    </citation>
    <scope>IDENTIFICATION</scope>
    <source>
        <tissue evidence="21">Tentacle</tissue>
    </source>
</reference>
<evidence type="ECO:0000259" key="19">
    <source>
        <dbReference type="PROSITE" id="PS51999"/>
    </source>
</evidence>
<evidence type="ECO:0000256" key="15">
    <source>
        <dbReference type="ARBA" id="ARBA00072540"/>
    </source>
</evidence>
<feature type="compositionally biased region" description="Basic and acidic residues" evidence="18">
    <location>
        <begin position="374"/>
        <end position="390"/>
    </location>
</feature>
<dbReference type="InterPro" id="IPR010666">
    <property type="entry name" value="Znf_GRF"/>
</dbReference>
<sequence>MSSKEFKVLYTHQKTKKQKTWQDGTLILYANTKKVVLYEDGTKALLDSHFVRSDQITIGDEIESERYLITIEEETNRAGADSNCQVSNHPCVVNSSHDNSFTKKNKEFCPPKFVIKEKKILNKADDEADERLNLCAKHFARSSKTKDEKMPSKNQFFTLYSKKNQDLVGKRKFDEKVTRRDDQNNVSTKRTPIINQSCYGKRDTSQILALFSANSVSRSEDKRDDILQVCPLSSSAEVNVSDDAKGFFQSSLVDLSHDDNKALTSITYNSAASPVRFHTLPVLSKPHSNPLVISENSYTDVTCDTGDDLFHVPDDDTKDHQIEPHSSNINNIGVHDITTRELAVGSRKEHQKKPTLLCPTIKQRQSSRHTGLAKNDRKNNSKSSCKENEHDLGFPTSKDCEDNVKPCREVIIPVTFENCHYYQQTLKAAVREHLNIMLFELAQNYHSALRKVDITQYNTVNQGFVSDERPSCPHGICCLRSVKKEGPNKGRLFYCCPGTNKSQCKFFKWVNEFKNSKQSNKPTLQTNKPSLCSADAVVEFFTSQGLTLHCQCRLIIKHKNTYAGKSGKQGGYRYSRKRLEKSDDNTDYKKSIYLELSNKRRPHVSYSKDDVWIVSKSLLFEKRSTFVAKSTYFGPFSSGELEISPIGGYSPSNWHSGDTVYALHGCNASNELLCIENIDAYVNNRCMPLLDSLLRRQSDVTSTRRPDSGSISFVPPTPSLQRLLNDIPTDVAVKVAKEIIDEYSLNTDQGLALINCANMFTDAPSNISLIQGVFGAGKSYLLAVTILYLVRLFTKITQNDGASNVSKPKILVSSTTNVAVDRILLVLLELGFEEFVRVGSIRKIAKQLLPYSMQGSGSQDQELKELQAMLKEDLQPSEKQDIRKSIEKQRRGENKKKLDGVQVVGVTCAACVFPCLERMKFSVVLLDECSQMTEPTALLPLARFGCQKLILVGDPKQLSPTIPGSTQGSHLENHAGLEQTLFDRLTKMGYRTTLLRTQYRCHPTISAVANRLFYEGHLVDGITPEDRTPLVSFSPTLCFYDVSRGQEKCGRDGSYYNEQEAEFVVFLVGCLLESGLEPEQLGVITLYKSQLVTISSHLAQSRLASHKQLKAVQISTVDAFQGGEKDVILLSCVRTDHVGFIDCGRRTNVALTRAKRHLLIIGNKRMLSSNELWRNVIEECRAQPDGVVLDEHFKSSWQKDDIDVPSQVTTDHQYPVNDMKDVPKFQHGNVLPPSPSIDNEIQDSCSQTSFDFLLESPSADDDVDVVLPKLSSTENSNDVNDKIPEQLSTGITNGMQSLSQDTSVPVSVDGSPQKGC</sequence>
<dbReference type="PROSITE" id="PS51999">
    <property type="entry name" value="ZF_GRF"/>
    <property type="match status" value="1"/>
</dbReference>
<dbReference type="InterPro" id="IPR027417">
    <property type="entry name" value="P-loop_NTPase"/>
</dbReference>
<evidence type="ECO:0000256" key="12">
    <source>
        <dbReference type="ARBA" id="ARBA00023235"/>
    </source>
</evidence>
<keyword evidence="3" id="KW-0479">Metal-binding</keyword>
<comment type="subcellular location">
    <subcellularLocation>
        <location evidence="1">Nucleus</location>
    </subcellularLocation>
</comment>
<dbReference type="InterPro" id="IPR047187">
    <property type="entry name" value="SF1_C_Upf1"/>
</dbReference>
<dbReference type="PANTHER" id="PTHR28535:SF1">
    <property type="entry name" value="PROTEIN ZGRF1"/>
    <property type="match status" value="1"/>
</dbReference>
<keyword evidence="20" id="KW-1185">Reference proteome</keyword>
<dbReference type="GO" id="GO:0008270">
    <property type="term" value="F:zinc ion binding"/>
    <property type="evidence" value="ECO:0007669"/>
    <property type="project" value="UniProtKB-KW"/>
</dbReference>
<dbReference type="PANTHER" id="PTHR28535">
    <property type="entry name" value="ZINC FINGER GRF-TYPE CONTAINING 1"/>
    <property type="match status" value="1"/>
</dbReference>
<feature type="domain" description="GRF-type" evidence="19">
    <location>
        <begin position="472"/>
        <end position="513"/>
    </location>
</feature>
<keyword evidence="10" id="KW-0067">ATP-binding</keyword>
<evidence type="ECO:0000256" key="18">
    <source>
        <dbReference type="SAM" id="MobiDB-lite"/>
    </source>
</evidence>
<evidence type="ECO:0000256" key="14">
    <source>
        <dbReference type="ARBA" id="ARBA00066212"/>
    </source>
</evidence>
<dbReference type="GO" id="GO:0004386">
    <property type="term" value="F:helicase activity"/>
    <property type="evidence" value="ECO:0007669"/>
    <property type="project" value="UniProtKB-KW"/>
</dbReference>
<dbReference type="Pfam" id="PF13086">
    <property type="entry name" value="AAA_11"/>
    <property type="match status" value="1"/>
</dbReference>
<dbReference type="Pfam" id="PF06839">
    <property type="entry name" value="Zn_ribbon_GRF"/>
    <property type="match status" value="1"/>
</dbReference>
<dbReference type="KEGG" id="aten:116297621"/>
<dbReference type="CDD" id="cd18808">
    <property type="entry name" value="SF1_C_Upf1"/>
    <property type="match status" value="1"/>
</dbReference>
<keyword evidence="11" id="KW-0234">DNA repair</keyword>
<keyword evidence="6 17" id="KW-0863">Zinc-finger</keyword>
<evidence type="ECO:0000256" key="8">
    <source>
        <dbReference type="ARBA" id="ARBA00022806"/>
    </source>
</evidence>
<evidence type="ECO:0000256" key="11">
    <source>
        <dbReference type="ARBA" id="ARBA00023204"/>
    </source>
</evidence>
<dbReference type="InterPro" id="IPR041679">
    <property type="entry name" value="DNA2/NAM7-like_C"/>
</dbReference>
<evidence type="ECO:0000256" key="1">
    <source>
        <dbReference type="ARBA" id="ARBA00004123"/>
    </source>
</evidence>
<dbReference type="GO" id="GO:0005634">
    <property type="term" value="C:nucleus"/>
    <property type="evidence" value="ECO:0007669"/>
    <property type="project" value="UniProtKB-SubCell"/>
</dbReference>
<dbReference type="Proteomes" id="UP000515163">
    <property type="component" value="Unplaced"/>
</dbReference>
<evidence type="ECO:0000256" key="16">
    <source>
        <dbReference type="ARBA" id="ARBA00083828"/>
    </source>
</evidence>
<evidence type="ECO:0000256" key="4">
    <source>
        <dbReference type="ARBA" id="ARBA00022741"/>
    </source>
</evidence>
<keyword evidence="5" id="KW-0227">DNA damage</keyword>
<keyword evidence="13" id="KW-0539">Nucleus</keyword>
<feature type="compositionally biased region" description="Polar residues" evidence="18">
    <location>
        <begin position="1292"/>
        <end position="1305"/>
    </location>
</feature>
<keyword evidence="2" id="KW-0597">Phosphoprotein</keyword>
<keyword evidence="9" id="KW-0862">Zinc</keyword>
<dbReference type="GO" id="GO:0035861">
    <property type="term" value="C:site of double-strand break"/>
    <property type="evidence" value="ECO:0007669"/>
    <property type="project" value="TreeGrafter"/>
</dbReference>
<evidence type="ECO:0000256" key="6">
    <source>
        <dbReference type="ARBA" id="ARBA00022771"/>
    </source>
</evidence>
<dbReference type="FunCoup" id="A0A6P8HZD3">
    <property type="interactions" value="220"/>
</dbReference>
<dbReference type="FunFam" id="3.40.50.300:FF:001087">
    <property type="entry name" value="ZGRF1 isoform 9"/>
    <property type="match status" value="1"/>
</dbReference>
<comment type="subunit">
    <text evidence="14">Interacts with DNA repair protein RAD51; the interaction promotes RAD51 strand exchange activity. Also interacts with DNA repair proteins EXO1 and BRCA1; the interactions are increased following DNA damage induction.</text>
</comment>
<evidence type="ECO:0000256" key="2">
    <source>
        <dbReference type="ARBA" id="ARBA00022553"/>
    </source>
</evidence>
<evidence type="ECO:0000256" key="10">
    <source>
        <dbReference type="ARBA" id="ARBA00022840"/>
    </source>
</evidence>
<evidence type="ECO:0000313" key="21">
    <source>
        <dbReference type="RefSeq" id="XP_031561744.1"/>
    </source>
</evidence>
<dbReference type="GO" id="GO:0016787">
    <property type="term" value="F:hydrolase activity"/>
    <property type="evidence" value="ECO:0007669"/>
    <property type="project" value="UniProtKB-KW"/>
</dbReference>
<dbReference type="GeneID" id="116297621"/>
<gene>
    <name evidence="21" type="primary">LOC116297621</name>
</gene>
<dbReference type="InParanoid" id="A0A6P8HZD3"/>
<accession>A0A6P8HZD3</accession>
<dbReference type="InterPro" id="IPR052800">
    <property type="entry name" value="DNA_Repair_Helicase_ZGRF1"/>
</dbReference>
<dbReference type="RefSeq" id="XP_031561744.1">
    <property type="nucleotide sequence ID" value="XM_031705884.1"/>
</dbReference>
<evidence type="ECO:0000313" key="20">
    <source>
        <dbReference type="Proteomes" id="UP000515163"/>
    </source>
</evidence>
<evidence type="ECO:0000256" key="3">
    <source>
        <dbReference type="ARBA" id="ARBA00022723"/>
    </source>
</evidence>
<dbReference type="InterPro" id="IPR018838">
    <property type="entry name" value="ZGRF1-like_N"/>
</dbReference>
<organism evidence="20 21">
    <name type="scientific">Actinia tenebrosa</name>
    <name type="common">Australian red waratah sea anemone</name>
    <dbReference type="NCBI Taxonomy" id="6105"/>
    <lineage>
        <taxon>Eukaryota</taxon>
        <taxon>Metazoa</taxon>
        <taxon>Cnidaria</taxon>
        <taxon>Anthozoa</taxon>
        <taxon>Hexacorallia</taxon>
        <taxon>Actiniaria</taxon>
        <taxon>Actiniidae</taxon>
        <taxon>Actinia</taxon>
    </lineage>
</organism>
<dbReference type="Pfam" id="PF10382">
    <property type="entry name" value="ZGRF1-like_N"/>
    <property type="match status" value="1"/>
</dbReference>
<dbReference type="GO" id="GO:0006302">
    <property type="term" value="P:double-strand break repair"/>
    <property type="evidence" value="ECO:0007669"/>
    <property type="project" value="TreeGrafter"/>
</dbReference>
<keyword evidence="12" id="KW-0413">Isomerase</keyword>
<evidence type="ECO:0000256" key="9">
    <source>
        <dbReference type="ARBA" id="ARBA00022833"/>
    </source>
</evidence>
<protein>
    <recommendedName>
        <fullName evidence="15">5'-3' DNA helicase ZGRF1</fullName>
    </recommendedName>
    <alternativeName>
        <fullName evidence="16">GRF-type zinc finger domain-containing protein 1</fullName>
    </alternativeName>
</protein>
<evidence type="ECO:0000256" key="7">
    <source>
        <dbReference type="ARBA" id="ARBA00022801"/>
    </source>
</evidence>
<name>A0A6P8HZD3_ACTTE</name>
<dbReference type="SUPFAM" id="SSF52540">
    <property type="entry name" value="P-loop containing nucleoside triphosphate hydrolases"/>
    <property type="match status" value="1"/>
</dbReference>
<proteinExistence type="predicted"/>
<feature type="region of interest" description="Disordered" evidence="18">
    <location>
        <begin position="362"/>
        <end position="390"/>
    </location>
</feature>